<evidence type="ECO:0000256" key="1">
    <source>
        <dbReference type="SAM" id="SignalP"/>
    </source>
</evidence>
<dbReference type="OrthoDB" id="444639at2759"/>
<gene>
    <name evidence="2" type="ORF">AK812_SmicGene14</name>
</gene>
<evidence type="ECO:0000313" key="3">
    <source>
        <dbReference type="Proteomes" id="UP000186817"/>
    </source>
</evidence>
<organism evidence="2 3">
    <name type="scientific">Symbiodinium microadriaticum</name>
    <name type="common">Dinoflagellate</name>
    <name type="synonym">Zooxanthella microadriatica</name>
    <dbReference type="NCBI Taxonomy" id="2951"/>
    <lineage>
        <taxon>Eukaryota</taxon>
        <taxon>Sar</taxon>
        <taxon>Alveolata</taxon>
        <taxon>Dinophyceae</taxon>
        <taxon>Suessiales</taxon>
        <taxon>Symbiodiniaceae</taxon>
        <taxon>Symbiodinium</taxon>
    </lineage>
</organism>
<keyword evidence="1" id="KW-0732">Signal</keyword>
<proteinExistence type="predicted"/>
<dbReference type="Proteomes" id="UP000186817">
    <property type="component" value="Unassembled WGS sequence"/>
</dbReference>
<comment type="caution">
    <text evidence="2">The sequence shown here is derived from an EMBL/GenBank/DDBJ whole genome shotgun (WGS) entry which is preliminary data.</text>
</comment>
<dbReference type="EMBL" id="LSRX01000001">
    <property type="protein sequence ID" value="OLQ15606.1"/>
    <property type="molecule type" value="Genomic_DNA"/>
</dbReference>
<dbReference type="AlphaFoldDB" id="A0A1Q9F7E5"/>
<keyword evidence="3" id="KW-1185">Reference proteome</keyword>
<feature type="signal peptide" evidence="1">
    <location>
        <begin position="1"/>
        <end position="31"/>
    </location>
</feature>
<feature type="chain" id="PRO_5012457995" evidence="1">
    <location>
        <begin position="32"/>
        <end position="103"/>
    </location>
</feature>
<reference evidence="2 3" key="1">
    <citation type="submission" date="2016-02" db="EMBL/GenBank/DDBJ databases">
        <title>Genome analysis of coral dinoflagellate symbionts highlights evolutionary adaptations to a symbiotic lifestyle.</title>
        <authorList>
            <person name="Aranda M."/>
            <person name="Li Y."/>
            <person name="Liew Y.J."/>
            <person name="Baumgarten S."/>
            <person name="Simakov O."/>
            <person name="Wilson M."/>
            <person name="Piel J."/>
            <person name="Ashoor H."/>
            <person name="Bougouffa S."/>
            <person name="Bajic V.B."/>
            <person name="Ryu T."/>
            <person name="Ravasi T."/>
            <person name="Bayer T."/>
            <person name="Micklem G."/>
            <person name="Kim H."/>
            <person name="Bhak J."/>
            <person name="Lajeunesse T.C."/>
            <person name="Voolstra C.R."/>
        </authorList>
    </citation>
    <scope>NUCLEOTIDE SEQUENCE [LARGE SCALE GENOMIC DNA]</scope>
    <source>
        <strain evidence="2 3">CCMP2467</strain>
    </source>
</reference>
<sequence length="103" mass="11205">MVLMGGGGVESQRFVVAGVILRLVFFPAGSALTGDGDCAVGLLSEDKAKLKFELFLNDRRSGTKVMLGQKFSCDFRKPDFSSETDTITVGLEVYSNLFYFGFS</sequence>
<protein>
    <submittedName>
        <fullName evidence="2">Uncharacterized protein</fullName>
    </submittedName>
</protein>
<name>A0A1Q9F7E5_SYMMI</name>
<evidence type="ECO:0000313" key="2">
    <source>
        <dbReference type="EMBL" id="OLQ15606.1"/>
    </source>
</evidence>
<accession>A0A1Q9F7E5</accession>